<name>A0A5P2AT46_STRVZ</name>
<dbReference type="RefSeq" id="WP_150268629.1">
    <property type="nucleotide sequence ID" value="NZ_CP029194.1"/>
</dbReference>
<protein>
    <submittedName>
        <fullName evidence="1">Plasmid replication/partition related protein</fullName>
    </submittedName>
</protein>
<dbReference type="SUPFAM" id="SSF110849">
    <property type="entry name" value="ParB/Sulfiredoxin"/>
    <property type="match status" value="1"/>
</dbReference>
<accession>A0A5P2AT46</accession>
<dbReference type="Gene3D" id="3.90.1530.10">
    <property type="entry name" value="Conserved hypothetical protein from pyrococcus furiosus pfu- 392566-001, ParB domain"/>
    <property type="match status" value="1"/>
</dbReference>
<reference evidence="1 2" key="1">
    <citation type="submission" date="2018-05" db="EMBL/GenBank/DDBJ databases">
        <title>Streptomyces venezuelae.</title>
        <authorList>
            <person name="Kim W."/>
            <person name="Lee N."/>
            <person name="Cho B.-K."/>
        </authorList>
    </citation>
    <scope>NUCLEOTIDE SEQUENCE [LARGE SCALE GENOMIC DNA]</scope>
    <source>
        <strain evidence="1 2">ATCC 15068</strain>
    </source>
</reference>
<evidence type="ECO:0000313" key="1">
    <source>
        <dbReference type="EMBL" id="QES21285.1"/>
    </source>
</evidence>
<gene>
    <name evidence="1" type="ORF">DEJ46_21040</name>
</gene>
<sequence>MFPMLSQDELLDLAESIKAEGQHRPIVLDADGVLLDGRNRLAACEIAGVEPHFTTYTGSDPTALILSSNVFRRHISKGQEAMITAMACSVSGHSLRDLAKTHGLSRTRLSAANVVLKYSPGLAEQVRIGAFPLDTAYEAARENKAKAEAIQEKHDRVTEHAPDLAKQVAEGHLTLDNAIATLEERQKQTRVRNQIAEADALRIADGHTSPPLAQLAEQGDITWNQAHQQAEQYITQRQTVIHHTQQAIEQAAQRWTTIRTLIPRPDTAFAREVHAGLSAEARELTAHLTPLT</sequence>
<dbReference type="AlphaFoldDB" id="A0A5P2AT46"/>
<dbReference type="EMBL" id="CP029194">
    <property type="protein sequence ID" value="QES21285.1"/>
    <property type="molecule type" value="Genomic_DNA"/>
</dbReference>
<organism evidence="1 2">
    <name type="scientific">Streptomyces venezuelae</name>
    <dbReference type="NCBI Taxonomy" id="54571"/>
    <lineage>
        <taxon>Bacteria</taxon>
        <taxon>Bacillati</taxon>
        <taxon>Actinomycetota</taxon>
        <taxon>Actinomycetes</taxon>
        <taxon>Kitasatosporales</taxon>
        <taxon>Streptomycetaceae</taxon>
        <taxon>Streptomyces</taxon>
    </lineage>
</organism>
<evidence type="ECO:0000313" key="2">
    <source>
        <dbReference type="Proteomes" id="UP000324106"/>
    </source>
</evidence>
<dbReference type="SUPFAM" id="SSF109709">
    <property type="entry name" value="KorB DNA-binding domain-like"/>
    <property type="match status" value="1"/>
</dbReference>
<proteinExistence type="predicted"/>
<dbReference type="Proteomes" id="UP000324106">
    <property type="component" value="Chromosome"/>
</dbReference>
<dbReference type="OrthoDB" id="4295534at2"/>
<dbReference type="InterPro" id="IPR036086">
    <property type="entry name" value="ParB/Sulfiredoxin_sf"/>
</dbReference>